<accession>A0A0F9WF98</accession>
<dbReference type="EMBL" id="LAZR01000286">
    <property type="protein sequence ID" value="KKN76953.1"/>
    <property type="molecule type" value="Genomic_DNA"/>
</dbReference>
<comment type="caution">
    <text evidence="2">The sequence shown here is derived from an EMBL/GenBank/DDBJ whole genome shotgun (WGS) entry which is preliminary data.</text>
</comment>
<reference evidence="2" key="1">
    <citation type="journal article" date="2015" name="Nature">
        <title>Complex archaea that bridge the gap between prokaryotes and eukaryotes.</title>
        <authorList>
            <person name="Spang A."/>
            <person name="Saw J.H."/>
            <person name="Jorgensen S.L."/>
            <person name="Zaremba-Niedzwiedzka K."/>
            <person name="Martijn J."/>
            <person name="Lind A.E."/>
            <person name="van Eijk R."/>
            <person name="Schleper C."/>
            <person name="Guy L."/>
            <person name="Ettema T.J."/>
        </authorList>
    </citation>
    <scope>NUCLEOTIDE SEQUENCE</scope>
</reference>
<name>A0A0F9WF98_9ZZZZ</name>
<feature type="transmembrane region" description="Helical" evidence="1">
    <location>
        <begin position="49"/>
        <end position="71"/>
    </location>
</feature>
<evidence type="ECO:0000313" key="2">
    <source>
        <dbReference type="EMBL" id="KKN76953.1"/>
    </source>
</evidence>
<evidence type="ECO:0000256" key="1">
    <source>
        <dbReference type="SAM" id="Phobius"/>
    </source>
</evidence>
<keyword evidence="1" id="KW-0472">Membrane</keyword>
<sequence length="77" mass="9782">MKEWAKMDNESKRIFKLMVIPCIGIWWVLEEIFTFQLIRMIWWDYSDSAMFWSIFFLIYQVGWFLLLKWFCMQEYFI</sequence>
<proteinExistence type="predicted"/>
<protein>
    <submittedName>
        <fullName evidence="2">Uncharacterized protein</fullName>
    </submittedName>
</protein>
<gene>
    <name evidence="2" type="ORF">LCGC14_0364450</name>
</gene>
<dbReference type="AlphaFoldDB" id="A0A0F9WF98"/>
<keyword evidence="1" id="KW-0812">Transmembrane</keyword>
<feature type="transmembrane region" description="Helical" evidence="1">
    <location>
        <begin position="12"/>
        <end position="29"/>
    </location>
</feature>
<keyword evidence="1" id="KW-1133">Transmembrane helix</keyword>
<organism evidence="2">
    <name type="scientific">marine sediment metagenome</name>
    <dbReference type="NCBI Taxonomy" id="412755"/>
    <lineage>
        <taxon>unclassified sequences</taxon>
        <taxon>metagenomes</taxon>
        <taxon>ecological metagenomes</taxon>
    </lineage>
</organism>